<accession>A0ABW9YQP6</accession>
<protein>
    <submittedName>
        <fullName evidence="2">Uncharacterized protein</fullName>
    </submittedName>
</protein>
<evidence type="ECO:0000256" key="1">
    <source>
        <dbReference type="SAM" id="Phobius"/>
    </source>
</evidence>
<name>A0ABW9YQP6_9GAMM</name>
<keyword evidence="3" id="KW-1185">Reference proteome</keyword>
<feature type="transmembrane region" description="Helical" evidence="1">
    <location>
        <begin position="58"/>
        <end position="79"/>
    </location>
</feature>
<gene>
    <name evidence="2" type="ORF">EIZ48_27730</name>
</gene>
<dbReference type="EMBL" id="RSEJ01000066">
    <property type="protein sequence ID" value="NBI56277.1"/>
    <property type="molecule type" value="Genomic_DNA"/>
</dbReference>
<dbReference type="Proteomes" id="UP000738517">
    <property type="component" value="Unassembled WGS sequence"/>
</dbReference>
<keyword evidence="1" id="KW-0812">Transmembrane</keyword>
<evidence type="ECO:0000313" key="3">
    <source>
        <dbReference type="Proteomes" id="UP000738517"/>
    </source>
</evidence>
<keyword evidence="1" id="KW-1133">Transmembrane helix</keyword>
<dbReference type="RefSeq" id="WP_160658562.1">
    <property type="nucleotide sequence ID" value="NZ_RSEJ01000066.1"/>
</dbReference>
<sequence length="95" mass="11146">MKDPDIEFSKWKLERKKGSFRFAVLTSFPAILGVMIGRSIEPIFISEAAWSWALTTDILVSGFWASVGAIPLSFVIWWWREKKYKRHIARFEQHT</sequence>
<feature type="transmembrane region" description="Helical" evidence="1">
    <location>
        <begin position="20"/>
        <end position="38"/>
    </location>
</feature>
<keyword evidence="1" id="KW-0472">Membrane</keyword>
<proteinExistence type="predicted"/>
<organism evidence="2 3">
    <name type="scientific">Photobacterium alginatilyticum</name>
    <dbReference type="NCBI Taxonomy" id="1775171"/>
    <lineage>
        <taxon>Bacteria</taxon>
        <taxon>Pseudomonadati</taxon>
        <taxon>Pseudomonadota</taxon>
        <taxon>Gammaproteobacteria</taxon>
        <taxon>Vibrionales</taxon>
        <taxon>Vibrionaceae</taxon>
        <taxon>Photobacterium</taxon>
    </lineage>
</organism>
<reference evidence="2 3" key="1">
    <citation type="journal article" date="2017" name="Int. J. Syst. Evol. Microbiol.">
        <title>Photobacterium alginatilyticum sp. nov., a marine bacterium isolated from bottom seawater.</title>
        <authorList>
            <person name="Wang X."/>
            <person name="Wang Y."/>
            <person name="Yang X."/>
            <person name="Sun H."/>
            <person name="Li B."/>
            <person name="Zhang X.H."/>
        </authorList>
    </citation>
    <scope>NUCLEOTIDE SEQUENCE [LARGE SCALE GENOMIC DNA]</scope>
    <source>
        <strain evidence="2 3">P03D4</strain>
    </source>
</reference>
<evidence type="ECO:0000313" key="2">
    <source>
        <dbReference type="EMBL" id="NBI56277.1"/>
    </source>
</evidence>
<comment type="caution">
    <text evidence="2">The sequence shown here is derived from an EMBL/GenBank/DDBJ whole genome shotgun (WGS) entry which is preliminary data.</text>
</comment>